<keyword evidence="3" id="KW-1185">Reference proteome</keyword>
<proteinExistence type="predicted"/>
<dbReference type="EMBL" id="SLZU01000015">
    <property type="protein sequence ID" value="TCS60251.1"/>
    <property type="molecule type" value="Genomic_DNA"/>
</dbReference>
<dbReference type="RefSeq" id="WP_132247352.1">
    <property type="nucleotide sequence ID" value="NZ_SLZU01000015.1"/>
</dbReference>
<dbReference type="Proteomes" id="UP000295696">
    <property type="component" value="Unassembled WGS sequence"/>
</dbReference>
<dbReference type="Pfam" id="PF04993">
    <property type="entry name" value="TfoX_N"/>
    <property type="match status" value="1"/>
</dbReference>
<accession>A0A4V2UN11</accession>
<comment type="caution">
    <text evidence="2">The sequence shown here is derived from an EMBL/GenBank/DDBJ whole genome shotgun (WGS) entry which is preliminary data.</text>
</comment>
<evidence type="ECO:0000259" key="1">
    <source>
        <dbReference type="Pfam" id="PF04993"/>
    </source>
</evidence>
<evidence type="ECO:0000313" key="2">
    <source>
        <dbReference type="EMBL" id="TCS60251.1"/>
    </source>
</evidence>
<protein>
    <submittedName>
        <fullName evidence="2">TfoX-like protein</fullName>
    </submittedName>
</protein>
<evidence type="ECO:0000313" key="3">
    <source>
        <dbReference type="Proteomes" id="UP000295696"/>
    </source>
</evidence>
<dbReference type="SUPFAM" id="SSF159894">
    <property type="entry name" value="YgaC/TfoX-N like"/>
    <property type="match status" value="1"/>
</dbReference>
<reference evidence="2 3" key="1">
    <citation type="submission" date="2019-03" db="EMBL/GenBank/DDBJ databases">
        <title>Genomic Encyclopedia of Type Strains, Phase IV (KMG-IV): sequencing the most valuable type-strain genomes for metagenomic binning, comparative biology and taxonomic classification.</title>
        <authorList>
            <person name="Goeker M."/>
        </authorList>
    </citation>
    <scope>NUCLEOTIDE SEQUENCE [LARGE SCALE GENOMIC DNA]</scope>
    <source>
        <strain evidence="2 3">DSM 104836</strain>
    </source>
</reference>
<feature type="domain" description="TfoX N-terminal" evidence="1">
    <location>
        <begin position="15"/>
        <end position="103"/>
    </location>
</feature>
<organism evidence="2 3">
    <name type="scientific">Primorskyibacter sedentarius</name>
    <dbReference type="NCBI Taxonomy" id="745311"/>
    <lineage>
        <taxon>Bacteria</taxon>
        <taxon>Pseudomonadati</taxon>
        <taxon>Pseudomonadota</taxon>
        <taxon>Alphaproteobacteria</taxon>
        <taxon>Rhodobacterales</taxon>
        <taxon>Roseobacteraceae</taxon>
        <taxon>Primorskyibacter</taxon>
    </lineage>
</organism>
<dbReference type="Gene3D" id="3.30.1460.30">
    <property type="entry name" value="YgaC/TfoX-N like chaperone"/>
    <property type="match status" value="1"/>
</dbReference>
<dbReference type="InterPro" id="IPR007076">
    <property type="entry name" value="TfoX_N"/>
</dbReference>
<gene>
    <name evidence="2" type="ORF">EDD52_11570</name>
</gene>
<sequence>MAYDEDLAQQMRDDLGPLPGLSETKMFGGICFMLNGNMTCGVHKNGLMYRVGKPAHEEALALPGTKPMDFTGRPMRAFVDLPADCAEDDATREKLTQMAVAFAGSLPGK</sequence>
<dbReference type="AlphaFoldDB" id="A0A4V2UN11"/>
<name>A0A4V2UN11_9RHOB</name>
<dbReference type="OrthoDB" id="214902at2"/>